<dbReference type="PANTHER" id="PTHR33653:SF1">
    <property type="entry name" value="RIBONUCLEASE VAPC2"/>
    <property type="match status" value="1"/>
</dbReference>
<comment type="function">
    <text evidence="8">Toxic component of a toxin-antitoxin (TA) system. An RNase.</text>
</comment>
<keyword evidence="2 8" id="KW-1277">Toxin-antitoxin system</keyword>
<dbReference type="SUPFAM" id="SSF88723">
    <property type="entry name" value="PIN domain-like"/>
    <property type="match status" value="1"/>
</dbReference>
<dbReference type="EC" id="3.1.-.-" evidence="8"/>
<keyword evidence="5 8" id="KW-0378">Hydrolase</keyword>
<feature type="domain" description="PIN" evidence="9">
    <location>
        <begin position="2"/>
        <end position="122"/>
    </location>
</feature>
<gene>
    <name evidence="8" type="primary">vapC</name>
    <name evidence="10" type="ORF">AACH10_12200</name>
</gene>
<dbReference type="InterPro" id="IPR050556">
    <property type="entry name" value="Type_II_TA_system_RNase"/>
</dbReference>
<evidence type="ECO:0000256" key="5">
    <source>
        <dbReference type="ARBA" id="ARBA00022801"/>
    </source>
</evidence>
<keyword evidence="6 8" id="KW-0460">Magnesium</keyword>
<accession>A0ABU9CKC3</accession>
<keyword evidence="8" id="KW-0800">Toxin</keyword>
<proteinExistence type="inferred from homology"/>
<evidence type="ECO:0000259" key="9">
    <source>
        <dbReference type="Pfam" id="PF01850"/>
    </source>
</evidence>
<protein>
    <recommendedName>
        <fullName evidence="8">Ribonuclease VapC</fullName>
        <shortName evidence="8">RNase VapC</shortName>
        <ecNumber evidence="8">3.1.-.-</ecNumber>
    </recommendedName>
    <alternativeName>
        <fullName evidence="8">Toxin VapC</fullName>
    </alternativeName>
</protein>
<dbReference type="Pfam" id="PF01850">
    <property type="entry name" value="PIN"/>
    <property type="match status" value="1"/>
</dbReference>
<evidence type="ECO:0000256" key="7">
    <source>
        <dbReference type="ARBA" id="ARBA00038093"/>
    </source>
</evidence>
<evidence type="ECO:0000256" key="4">
    <source>
        <dbReference type="ARBA" id="ARBA00022723"/>
    </source>
</evidence>
<comment type="similarity">
    <text evidence="7 8">Belongs to the PINc/VapC protein family.</text>
</comment>
<evidence type="ECO:0000256" key="2">
    <source>
        <dbReference type="ARBA" id="ARBA00022649"/>
    </source>
</evidence>
<dbReference type="HAMAP" id="MF_00265">
    <property type="entry name" value="VapC_Nob1"/>
    <property type="match status" value="1"/>
</dbReference>
<keyword evidence="3 8" id="KW-0540">Nuclease</keyword>
<dbReference type="InterPro" id="IPR022907">
    <property type="entry name" value="VapC_family"/>
</dbReference>
<evidence type="ECO:0000256" key="1">
    <source>
        <dbReference type="ARBA" id="ARBA00001946"/>
    </source>
</evidence>
<dbReference type="InterPro" id="IPR002716">
    <property type="entry name" value="PIN_dom"/>
</dbReference>
<dbReference type="Gene3D" id="3.40.50.1010">
    <property type="entry name" value="5'-nuclease"/>
    <property type="match status" value="1"/>
</dbReference>
<comment type="cofactor">
    <cofactor evidence="1 8">
        <name>Mg(2+)</name>
        <dbReference type="ChEBI" id="CHEBI:18420"/>
    </cofactor>
</comment>
<keyword evidence="4 8" id="KW-0479">Metal-binding</keyword>
<evidence type="ECO:0000256" key="3">
    <source>
        <dbReference type="ARBA" id="ARBA00022722"/>
    </source>
</evidence>
<keyword evidence="11" id="KW-1185">Reference proteome</keyword>
<name>A0ABU9CKC3_9BURK</name>
<feature type="binding site" evidence="8">
    <location>
        <position position="5"/>
    </location>
    <ligand>
        <name>Mg(2+)</name>
        <dbReference type="ChEBI" id="CHEBI:18420"/>
    </ligand>
</feature>
<evidence type="ECO:0000313" key="11">
    <source>
        <dbReference type="Proteomes" id="UP001365405"/>
    </source>
</evidence>
<dbReference type="EMBL" id="JBBUTH010000007">
    <property type="protein sequence ID" value="MEK8051002.1"/>
    <property type="molecule type" value="Genomic_DNA"/>
</dbReference>
<evidence type="ECO:0000256" key="6">
    <source>
        <dbReference type="ARBA" id="ARBA00022842"/>
    </source>
</evidence>
<dbReference type="RefSeq" id="WP_341410695.1">
    <property type="nucleotide sequence ID" value="NZ_JBBUTH010000007.1"/>
</dbReference>
<organism evidence="10 11">
    <name type="scientific">Pseudaquabacterium inlustre</name>
    <dbReference type="NCBI Taxonomy" id="2984192"/>
    <lineage>
        <taxon>Bacteria</taxon>
        <taxon>Pseudomonadati</taxon>
        <taxon>Pseudomonadota</taxon>
        <taxon>Betaproteobacteria</taxon>
        <taxon>Burkholderiales</taxon>
        <taxon>Sphaerotilaceae</taxon>
        <taxon>Pseudaquabacterium</taxon>
    </lineage>
</organism>
<dbReference type="InterPro" id="IPR029060">
    <property type="entry name" value="PIN-like_dom_sf"/>
</dbReference>
<dbReference type="PANTHER" id="PTHR33653">
    <property type="entry name" value="RIBONUCLEASE VAPC2"/>
    <property type="match status" value="1"/>
</dbReference>
<feature type="binding site" evidence="8">
    <location>
        <position position="104"/>
    </location>
    <ligand>
        <name>Mg(2+)</name>
        <dbReference type="ChEBI" id="CHEBI:18420"/>
    </ligand>
</feature>
<dbReference type="Proteomes" id="UP001365405">
    <property type="component" value="Unassembled WGS sequence"/>
</dbReference>
<reference evidence="10 11" key="1">
    <citation type="submission" date="2024-04" db="EMBL/GenBank/DDBJ databases">
        <title>Novel species of the genus Ideonella isolated from streams.</title>
        <authorList>
            <person name="Lu H."/>
        </authorList>
    </citation>
    <scope>NUCLEOTIDE SEQUENCE [LARGE SCALE GENOMIC DNA]</scope>
    <source>
        <strain evidence="10 11">DXS22W</strain>
    </source>
</reference>
<comment type="caution">
    <text evidence="10">The sequence shown here is derived from an EMBL/GenBank/DDBJ whole genome shotgun (WGS) entry which is preliminary data.</text>
</comment>
<sequence length="152" mass="16648">MYLLDTNVVSELRKVKAGKADRHVAAWASAVPADAMYISAITVLELEMGALLMQRRDVAQGALLRVWLDAHVLPAFAGRVLPVDADVARRCAALHVPDPRSDRDALIAATALAHRMTVVTRNVTDFQPTGVALLNPWEPQVPPKRAARRKSR</sequence>
<dbReference type="CDD" id="cd18746">
    <property type="entry name" value="PIN_VapC4-5_FitB-like"/>
    <property type="match status" value="1"/>
</dbReference>
<evidence type="ECO:0000313" key="10">
    <source>
        <dbReference type="EMBL" id="MEK8051002.1"/>
    </source>
</evidence>
<evidence type="ECO:0000256" key="8">
    <source>
        <dbReference type="HAMAP-Rule" id="MF_00265"/>
    </source>
</evidence>